<dbReference type="EMBL" id="CAVMJV010000071">
    <property type="protein sequence ID" value="CAK5088525.1"/>
    <property type="molecule type" value="Genomic_DNA"/>
</dbReference>
<name>A0ACB1AEN4_MELEN</name>
<accession>A0ACB1AEN4</accession>
<organism evidence="1 2">
    <name type="scientific">Meloidogyne enterolobii</name>
    <name type="common">Root-knot nematode worm</name>
    <name type="synonym">Meloidogyne mayaguensis</name>
    <dbReference type="NCBI Taxonomy" id="390850"/>
    <lineage>
        <taxon>Eukaryota</taxon>
        <taxon>Metazoa</taxon>
        <taxon>Ecdysozoa</taxon>
        <taxon>Nematoda</taxon>
        <taxon>Chromadorea</taxon>
        <taxon>Rhabditida</taxon>
        <taxon>Tylenchina</taxon>
        <taxon>Tylenchomorpha</taxon>
        <taxon>Tylenchoidea</taxon>
        <taxon>Meloidogynidae</taxon>
        <taxon>Meloidogyninae</taxon>
        <taxon>Meloidogyne</taxon>
    </lineage>
</organism>
<evidence type="ECO:0000313" key="2">
    <source>
        <dbReference type="Proteomes" id="UP001497535"/>
    </source>
</evidence>
<keyword evidence="2" id="KW-1185">Reference proteome</keyword>
<gene>
    <name evidence="1" type="ORF">MENTE1834_LOCUS36176</name>
</gene>
<proteinExistence type="predicted"/>
<comment type="caution">
    <text evidence="1">The sequence shown here is derived from an EMBL/GenBank/DDBJ whole genome shotgun (WGS) entry which is preliminary data.</text>
</comment>
<protein>
    <submittedName>
        <fullName evidence="1">Uncharacterized protein</fullName>
    </submittedName>
</protein>
<sequence length="111" mass="12323">MQFLFFLCFLMSISFIYTLSHTLQCLAPTILFSLFANPLILVNLFFPSLPFLLLKNLSTQTAHRLLLTLYSSNILLSPNSVSITAAAKLPKATAVSLRSTSSYSPSPFILF</sequence>
<dbReference type="Proteomes" id="UP001497535">
    <property type="component" value="Unassembled WGS sequence"/>
</dbReference>
<evidence type="ECO:0000313" key="1">
    <source>
        <dbReference type="EMBL" id="CAK5088525.1"/>
    </source>
</evidence>
<reference evidence="1" key="1">
    <citation type="submission" date="2023-11" db="EMBL/GenBank/DDBJ databases">
        <authorList>
            <person name="Poullet M."/>
        </authorList>
    </citation>
    <scope>NUCLEOTIDE SEQUENCE</scope>
    <source>
        <strain evidence="1">E1834</strain>
    </source>
</reference>